<evidence type="ECO:0000313" key="1">
    <source>
        <dbReference type="EMBL" id="CAD8124011.1"/>
    </source>
</evidence>
<reference evidence="1" key="1">
    <citation type="submission" date="2021-01" db="EMBL/GenBank/DDBJ databases">
        <authorList>
            <consortium name="Genoscope - CEA"/>
            <person name="William W."/>
        </authorList>
    </citation>
    <scope>NUCLEOTIDE SEQUENCE</scope>
</reference>
<name>A0A8S1R749_9CILI</name>
<dbReference type="AlphaFoldDB" id="A0A8S1R749"/>
<proteinExistence type="predicted"/>
<sequence length="68" mass="8013">MYFFRSIFNFFSQLFKKEIVQSYFGCTQRTWHAIEGKGRIILIGCFMQLSLLFFGKATVNFLEKGLIT</sequence>
<keyword evidence="2" id="KW-1185">Reference proteome</keyword>
<gene>
    <name evidence="1" type="ORF">PSON_ATCC_30995.1.T1480108</name>
</gene>
<dbReference type="Proteomes" id="UP000692954">
    <property type="component" value="Unassembled WGS sequence"/>
</dbReference>
<organism evidence="1 2">
    <name type="scientific">Paramecium sonneborni</name>
    <dbReference type="NCBI Taxonomy" id="65129"/>
    <lineage>
        <taxon>Eukaryota</taxon>
        <taxon>Sar</taxon>
        <taxon>Alveolata</taxon>
        <taxon>Ciliophora</taxon>
        <taxon>Intramacronucleata</taxon>
        <taxon>Oligohymenophorea</taxon>
        <taxon>Peniculida</taxon>
        <taxon>Parameciidae</taxon>
        <taxon>Paramecium</taxon>
    </lineage>
</organism>
<accession>A0A8S1R749</accession>
<protein>
    <submittedName>
        <fullName evidence="1">Uncharacterized protein</fullName>
    </submittedName>
</protein>
<comment type="caution">
    <text evidence="1">The sequence shown here is derived from an EMBL/GenBank/DDBJ whole genome shotgun (WGS) entry which is preliminary data.</text>
</comment>
<evidence type="ECO:0000313" key="2">
    <source>
        <dbReference type="Proteomes" id="UP000692954"/>
    </source>
</evidence>
<dbReference type="EMBL" id="CAJJDN010000148">
    <property type="protein sequence ID" value="CAD8124011.1"/>
    <property type="molecule type" value="Genomic_DNA"/>
</dbReference>